<feature type="compositionally biased region" description="Polar residues" evidence="1">
    <location>
        <begin position="40"/>
        <end position="55"/>
    </location>
</feature>
<feature type="domain" description="CheW-like" evidence="2">
    <location>
        <begin position="127"/>
        <end position="264"/>
    </location>
</feature>
<dbReference type="Proteomes" id="UP000175669">
    <property type="component" value="Unassembled WGS sequence"/>
</dbReference>
<name>A0A1E8CIA8_9GAMM</name>
<dbReference type="STRING" id="1524254.PHACT_01790"/>
<gene>
    <name evidence="3" type="ORF">PHACT_01790</name>
</gene>
<reference evidence="4" key="1">
    <citation type="submission" date="2016-07" db="EMBL/GenBank/DDBJ databases">
        <authorList>
            <person name="Florea S."/>
            <person name="Webb J.S."/>
            <person name="Jaromczyk J."/>
            <person name="Schardl C.L."/>
        </authorList>
    </citation>
    <scope>NUCLEOTIDE SEQUENCE [LARGE SCALE GENOMIC DNA]</scope>
    <source>
        <strain evidence="4">KCTC 42131</strain>
    </source>
</reference>
<dbReference type="RefSeq" id="WP_070115649.1">
    <property type="nucleotide sequence ID" value="NZ_MASR01000001.1"/>
</dbReference>
<keyword evidence="4" id="KW-1185">Reference proteome</keyword>
<dbReference type="PIRSF" id="PIRSF020479">
    <property type="entry name" value="UCP020479_CheW"/>
    <property type="match status" value="1"/>
</dbReference>
<dbReference type="AlphaFoldDB" id="A0A1E8CIA8"/>
<dbReference type="InterPro" id="IPR014506">
    <property type="entry name" value="UCP020479_CheW"/>
</dbReference>
<dbReference type="GO" id="GO:0006935">
    <property type="term" value="P:chemotaxis"/>
    <property type="evidence" value="ECO:0007669"/>
    <property type="project" value="InterPro"/>
</dbReference>
<sequence length="279" mass="30486">MVNEQVSTQTHSKSASQGVVQDYLDVLLRNVLPDEEPQPDLTSPSQAVSTQMAATVSEATSLEEWSADPVASPVLQQVVAPEPELAPELAIPAPEQTLDLSRVETPTTNQEQEQEPAGASMPWAEKPFASLLFDVVGLKLAAPLHELGGIMPLADKLQPMVAQADWFMGLIRWNGKTIRVVDTARFVMPERVDAEQQIEYQSIVVLGDSHWALAVNNADQSAHLQPADIRWRKTSGKRPWLAGTVLGRLCALLDVEVLVSMLDASDTARQIKADLLKED</sequence>
<proteinExistence type="predicted"/>
<dbReference type="SMART" id="SM00260">
    <property type="entry name" value="CheW"/>
    <property type="match status" value="1"/>
</dbReference>
<dbReference type="GO" id="GO:0007165">
    <property type="term" value="P:signal transduction"/>
    <property type="evidence" value="ECO:0007669"/>
    <property type="project" value="InterPro"/>
</dbReference>
<dbReference type="InterPro" id="IPR036061">
    <property type="entry name" value="CheW-like_dom_sf"/>
</dbReference>
<protein>
    <recommendedName>
        <fullName evidence="2">CheW-like domain-containing protein</fullName>
    </recommendedName>
</protein>
<accession>A0A1E8CIA8</accession>
<dbReference type="OrthoDB" id="5565759at2"/>
<comment type="caution">
    <text evidence="3">The sequence shown here is derived from an EMBL/GenBank/DDBJ whole genome shotgun (WGS) entry which is preliminary data.</text>
</comment>
<dbReference type="EMBL" id="MASR01000001">
    <property type="protein sequence ID" value="OFE12025.1"/>
    <property type="molecule type" value="Genomic_DNA"/>
</dbReference>
<evidence type="ECO:0000313" key="3">
    <source>
        <dbReference type="EMBL" id="OFE12025.1"/>
    </source>
</evidence>
<evidence type="ECO:0000256" key="1">
    <source>
        <dbReference type="SAM" id="MobiDB-lite"/>
    </source>
</evidence>
<dbReference type="Pfam" id="PF01584">
    <property type="entry name" value="CheW"/>
    <property type="match status" value="1"/>
</dbReference>
<dbReference type="PROSITE" id="PS50851">
    <property type="entry name" value="CHEW"/>
    <property type="match status" value="1"/>
</dbReference>
<dbReference type="SUPFAM" id="SSF50341">
    <property type="entry name" value="CheW-like"/>
    <property type="match status" value="1"/>
</dbReference>
<evidence type="ECO:0000313" key="4">
    <source>
        <dbReference type="Proteomes" id="UP000175669"/>
    </source>
</evidence>
<feature type="region of interest" description="Disordered" evidence="1">
    <location>
        <begin position="34"/>
        <end position="55"/>
    </location>
</feature>
<organism evidence="3 4">
    <name type="scientific">Pseudohongiella acticola</name>
    <dbReference type="NCBI Taxonomy" id="1524254"/>
    <lineage>
        <taxon>Bacteria</taxon>
        <taxon>Pseudomonadati</taxon>
        <taxon>Pseudomonadota</taxon>
        <taxon>Gammaproteobacteria</taxon>
        <taxon>Pseudomonadales</taxon>
        <taxon>Pseudohongiellaceae</taxon>
        <taxon>Pseudohongiella</taxon>
    </lineage>
</organism>
<evidence type="ECO:0000259" key="2">
    <source>
        <dbReference type="PROSITE" id="PS50851"/>
    </source>
</evidence>
<dbReference type="InterPro" id="IPR002545">
    <property type="entry name" value="CheW-lke_dom"/>
</dbReference>